<evidence type="ECO:0000313" key="3">
    <source>
        <dbReference type="EMBL" id="QGW27822.1"/>
    </source>
</evidence>
<dbReference type="InterPro" id="IPR025491">
    <property type="entry name" value="DUF4382"/>
</dbReference>
<name>A0A6I6GLL9_9BACT</name>
<dbReference type="Proteomes" id="UP000426027">
    <property type="component" value="Chromosome"/>
</dbReference>
<protein>
    <submittedName>
        <fullName evidence="3">DUF4382 domain-containing protein</fullName>
    </submittedName>
</protein>
<organism evidence="3 4">
    <name type="scientific">Phnomibacter ginsenosidimutans</name>
    <dbReference type="NCBI Taxonomy" id="2676868"/>
    <lineage>
        <taxon>Bacteria</taxon>
        <taxon>Pseudomonadati</taxon>
        <taxon>Bacteroidota</taxon>
        <taxon>Chitinophagia</taxon>
        <taxon>Chitinophagales</taxon>
        <taxon>Chitinophagaceae</taxon>
        <taxon>Phnomibacter</taxon>
    </lineage>
</organism>
<dbReference type="RefSeq" id="WP_157477949.1">
    <property type="nucleotide sequence ID" value="NZ_CP046566.1"/>
</dbReference>
<reference evidence="3 4" key="1">
    <citation type="submission" date="2019-11" db="EMBL/GenBank/DDBJ databases">
        <authorList>
            <person name="Im W.T."/>
        </authorList>
    </citation>
    <scope>NUCLEOTIDE SEQUENCE [LARGE SCALE GENOMIC DNA]</scope>
    <source>
        <strain evidence="3 4">SB-02</strain>
    </source>
</reference>
<accession>A0A6I6GLL9</accession>
<feature type="chain" id="PRO_5026278356" evidence="1">
    <location>
        <begin position="22"/>
        <end position="180"/>
    </location>
</feature>
<proteinExistence type="predicted"/>
<feature type="signal peptide" evidence="1">
    <location>
        <begin position="1"/>
        <end position="21"/>
    </location>
</feature>
<dbReference type="Pfam" id="PF14321">
    <property type="entry name" value="DUF4382"/>
    <property type="match status" value="1"/>
</dbReference>
<dbReference type="KEGG" id="fls:GLV81_06685"/>
<feature type="domain" description="DUF4382" evidence="2">
    <location>
        <begin position="28"/>
        <end position="175"/>
    </location>
</feature>
<sequence>MKNIIPLAALMAALFFVGCQKFDGNQDSKLYVYLTDNSIPADEVNVDIQGVKVKYQGTVEPAGSNNPGNSEDWVWLDVNEGIYNLLQYTNGRTTLLAVGGVPGAHIKEMRFVLGKNNSVKFDGQLYPMSLEPGAELGFKINVVKQMAIPRDSITIDFDAALSVKEVDVHQYHLVPHLVVK</sequence>
<dbReference type="AlphaFoldDB" id="A0A6I6GLL9"/>
<dbReference type="PROSITE" id="PS51257">
    <property type="entry name" value="PROKAR_LIPOPROTEIN"/>
    <property type="match status" value="1"/>
</dbReference>
<evidence type="ECO:0000259" key="2">
    <source>
        <dbReference type="Pfam" id="PF14321"/>
    </source>
</evidence>
<evidence type="ECO:0000313" key="4">
    <source>
        <dbReference type="Proteomes" id="UP000426027"/>
    </source>
</evidence>
<evidence type="ECO:0000256" key="1">
    <source>
        <dbReference type="SAM" id="SignalP"/>
    </source>
</evidence>
<gene>
    <name evidence="3" type="ORF">GLV81_06685</name>
</gene>
<keyword evidence="1" id="KW-0732">Signal</keyword>
<keyword evidence="4" id="KW-1185">Reference proteome</keyword>
<dbReference type="EMBL" id="CP046566">
    <property type="protein sequence ID" value="QGW27822.1"/>
    <property type="molecule type" value="Genomic_DNA"/>
</dbReference>